<sequence>MNLSRISISTTIASLFFFISSTSFAQHREILDSIVQTLSKESIYKDKLDKAKYLKQLDTLNVQDFEGAVGPFVMQIFSDIGDQHGLFQMGWATFVGEQNESAKEKLELQKYAYNEHFAFRSAVISGKYGYVAIPSPQIPTKSFSAQEQAVKYISQMAQQIQDTLCAARSQSEGGLILDLRLSMGGNMPLLLNSIAPILGDGKLFDAVWGNGTESKYELIDGQLFEDNVALGKTKCKCNFDGVKVAVLLSPLTASASSQTAIALKGLPNVRFFGEDTDPQSSNITKTLMFKNGPIVTFAGGLVRDRLGVMYESSVSPDQIIKGGDNFESLKDDAKIKATLEWFAE</sequence>
<keyword evidence="4" id="KW-1185">Reference proteome</keyword>
<dbReference type="Gene3D" id="3.90.226.10">
    <property type="entry name" value="2-enoyl-CoA Hydratase, Chain A, domain 1"/>
    <property type="match status" value="1"/>
</dbReference>
<gene>
    <name evidence="3" type="ORF">ACFSQ3_08375</name>
</gene>
<feature type="signal peptide" evidence="1">
    <location>
        <begin position="1"/>
        <end position="25"/>
    </location>
</feature>
<keyword evidence="1" id="KW-0732">Signal</keyword>
<comment type="caution">
    <text evidence="3">The sequence shown here is derived from an EMBL/GenBank/DDBJ whole genome shotgun (WGS) entry which is preliminary data.</text>
</comment>
<accession>A0ABW5NIM4</accession>
<evidence type="ECO:0000259" key="2">
    <source>
        <dbReference type="Pfam" id="PF03572"/>
    </source>
</evidence>
<dbReference type="Proteomes" id="UP001597393">
    <property type="component" value="Unassembled WGS sequence"/>
</dbReference>
<feature type="domain" description="Tail specific protease" evidence="2">
    <location>
        <begin position="128"/>
        <end position="305"/>
    </location>
</feature>
<organism evidence="3 4">
    <name type="scientific">Sphingobacterium corticis</name>
    <dbReference type="NCBI Taxonomy" id="1812823"/>
    <lineage>
        <taxon>Bacteria</taxon>
        <taxon>Pseudomonadati</taxon>
        <taxon>Bacteroidota</taxon>
        <taxon>Sphingobacteriia</taxon>
        <taxon>Sphingobacteriales</taxon>
        <taxon>Sphingobacteriaceae</taxon>
        <taxon>Sphingobacterium</taxon>
    </lineage>
</organism>
<reference evidence="4" key="1">
    <citation type="journal article" date="2019" name="Int. J. Syst. Evol. Microbiol.">
        <title>The Global Catalogue of Microorganisms (GCM) 10K type strain sequencing project: providing services to taxonomists for standard genome sequencing and annotation.</title>
        <authorList>
            <consortium name="The Broad Institute Genomics Platform"/>
            <consortium name="The Broad Institute Genome Sequencing Center for Infectious Disease"/>
            <person name="Wu L."/>
            <person name="Ma J."/>
        </authorList>
    </citation>
    <scope>NUCLEOTIDE SEQUENCE [LARGE SCALE GENOMIC DNA]</scope>
    <source>
        <strain evidence="4">KCTC 42248</strain>
    </source>
</reference>
<evidence type="ECO:0000313" key="3">
    <source>
        <dbReference type="EMBL" id="MFD2598966.1"/>
    </source>
</evidence>
<name>A0ABW5NIM4_9SPHI</name>
<dbReference type="EMBL" id="JBHUMA010000006">
    <property type="protein sequence ID" value="MFD2598966.1"/>
    <property type="molecule type" value="Genomic_DNA"/>
</dbReference>
<proteinExistence type="predicted"/>
<dbReference type="Pfam" id="PF03572">
    <property type="entry name" value="Peptidase_S41"/>
    <property type="match status" value="1"/>
</dbReference>
<protein>
    <submittedName>
        <fullName evidence="3">S41 family peptidase</fullName>
    </submittedName>
</protein>
<dbReference type="RefSeq" id="WP_380869094.1">
    <property type="nucleotide sequence ID" value="NZ_JBHUMA010000006.1"/>
</dbReference>
<feature type="chain" id="PRO_5046833958" evidence="1">
    <location>
        <begin position="26"/>
        <end position="344"/>
    </location>
</feature>
<dbReference type="InterPro" id="IPR029045">
    <property type="entry name" value="ClpP/crotonase-like_dom_sf"/>
</dbReference>
<dbReference type="InterPro" id="IPR005151">
    <property type="entry name" value="Tail-specific_protease"/>
</dbReference>
<evidence type="ECO:0000313" key="4">
    <source>
        <dbReference type="Proteomes" id="UP001597393"/>
    </source>
</evidence>
<evidence type="ECO:0000256" key="1">
    <source>
        <dbReference type="SAM" id="SignalP"/>
    </source>
</evidence>
<dbReference type="SUPFAM" id="SSF52096">
    <property type="entry name" value="ClpP/crotonase"/>
    <property type="match status" value="1"/>
</dbReference>